<proteinExistence type="predicted"/>
<dbReference type="Proteomes" id="UP000265703">
    <property type="component" value="Unassembled WGS sequence"/>
</dbReference>
<comment type="caution">
    <text evidence="2">The sequence shown here is derived from an EMBL/GenBank/DDBJ whole genome shotgun (WGS) entry which is preliminary data.</text>
</comment>
<name>A0A397SWQ1_9GLOM</name>
<evidence type="ECO:0000313" key="3">
    <source>
        <dbReference type="Proteomes" id="UP000265703"/>
    </source>
</evidence>
<evidence type="ECO:0000313" key="2">
    <source>
        <dbReference type="EMBL" id="RIA88435.1"/>
    </source>
</evidence>
<keyword evidence="1" id="KW-0175">Coiled coil</keyword>
<dbReference type="EMBL" id="QKYT01000263">
    <property type="protein sequence ID" value="RIA88435.1"/>
    <property type="molecule type" value="Genomic_DNA"/>
</dbReference>
<evidence type="ECO:0000256" key="1">
    <source>
        <dbReference type="SAM" id="Coils"/>
    </source>
</evidence>
<dbReference type="AlphaFoldDB" id="A0A397SWQ1"/>
<protein>
    <submittedName>
        <fullName evidence="2">Uncharacterized protein</fullName>
    </submittedName>
</protein>
<keyword evidence="3" id="KW-1185">Reference proteome</keyword>
<organism evidence="2 3">
    <name type="scientific">Glomus cerebriforme</name>
    <dbReference type="NCBI Taxonomy" id="658196"/>
    <lineage>
        <taxon>Eukaryota</taxon>
        <taxon>Fungi</taxon>
        <taxon>Fungi incertae sedis</taxon>
        <taxon>Mucoromycota</taxon>
        <taxon>Glomeromycotina</taxon>
        <taxon>Glomeromycetes</taxon>
        <taxon>Glomerales</taxon>
        <taxon>Glomeraceae</taxon>
        <taxon>Glomus</taxon>
    </lineage>
</organism>
<accession>A0A397SWQ1</accession>
<dbReference type="OrthoDB" id="2402927at2759"/>
<feature type="coiled-coil region" evidence="1">
    <location>
        <begin position="274"/>
        <end position="301"/>
    </location>
</feature>
<reference evidence="2 3" key="1">
    <citation type="submission" date="2018-06" db="EMBL/GenBank/DDBJ databases">
        <title>Comparative genomics reveals the genomic features of Rhizophagus irregularis, R. cerebriforme, R. diaphanum and Gigaspora rosea, and their symbiotic lifestyle signature.</title>
        <authorList>
            <person name="Morin E."/>
            <person name="San Clemente H."/>
            <person name="Chen E.C.H."/>
            <person name="De La Providencia I."/>
            <person name="Hainaut M."/>
            <person name="Kuo A."/>
            <person name="Kohler A."/>
            <person name="Murat C."/>
            <person name="Tang N."/>
            <person name="Roy S."/>
            <person name="Loubradou J."/>
            <person name="Henrissat B."/>
            <person name="Grigoriev I.V."/>
            <person name="Corradi N."/>
            <person name="Roux C."/>
            <person name="Martin F.M."/>
        </authorList>
    </citation>
    <scope>NUCLEOTIDE SEQUENCE [LARGE SCALE GENOMIC DNA]</scope>
    <source>
        <strain evidence="2 3">DAOM 227022</strain>
    </source>
</reference>
<gene>
    <name evidence="2" type="ORF">C1645_739408</name>
</gene>
<sequence length="343" mass="40046">MTKLDFNEKDNKFQDIDIQEIRKRKKPISHDHQSSSFTKNNNVKIDKKPWHKFHNSTKIICTISLIILIWFVSRNVKLPSSIFQNLADTTNNMFEEINSVELPAPNTIMEHTVACRRVANIIQRSPAFESHGIQIARGLREFGDKIREAGHSLQKMYSKGTSVYKSFNIEIEAMMHRLDSNSNYLQKGETKYFKNRLNILITIIKDFRRLVEKTYSSIHIAENIRHDTEGYILDGLREAEKYIIDSNNNHNYHPVDISRAKKELGTVNNILDHLNNTANHLDKLEKILKDYQDKLVDISVELDNISKYDDIFEVTKTDLNYLRLAVENSKAGIYKFNRKTQNF</sequence>